<dbReference type="Pfam" id="PF00294">
    <property type="entry name" value="PfkB"/>
    <property type="match status" value="1"/>
</dbReference>
<feature type="domain" description="Carbohydrate kinase PfkB" evidence="7">
    <location>
        <begin position="18"/>
        <end position="305"/>
    </location>
</feature>
<dbReference type="OrthoDB" id="9795789at2"/>
<dbReference type="EMBL" id="OCNE01000030">
    <property type="protein sequence ID" value="SOD67325.1"/>
    <property type="molecule type" value="Genomic_DNA"/>
</dbReference>
<dbReference type="InterPro" id="IPR029056">
    <property type="entry name" value="Ribokinase-like"/>
</dbReference>
<dbReference type="AlphaFoldDB" id="A0A286E8S4"/>
<proteinExistence type="inferred from homology"/>
<keyword evidence="2" id="KW-0808">Transferase</keyword>
<evidence type="ECO:0000256" key="2">
    <source>
        <dbReference type="ARBA" id="ARBA00022679"/>
    </source>
</evidence>
<organism evidence="8 9">
    <name type="scientific">Streptomyces zhaozhouensis</name>
    <dbReference type="NCBI Taxonomy" id="1300267"/>
    <lineage>
        <taxon>Bacteria</taxon>
        <taxon>Bacillati</taxon>
        <taxon>Actinomycetota</taxon>
        <taxon>Actinomycetes</taxon>
        <taxon>Kitasatosporales</taxon>
        <taxon>Streptomycetaceae</taxon>
        <taxon>Streptomyces</taxon>
    </lineage>
</organism>
<keyword evidence="5" id="KW-0067">ATP-binding</keyword>
<evidence type="ECO:0000256" key="5">
    <source>
        <dbReference type="ARBA" id="ARBA00022840"/>
    </source>
</evidence>
<feature type="compositionally biased region" description="Low complexity" evidence="6">
    <location>
        <begin position="311"/>
        <end position="326"/>
    </location>
</feature>
<dbReference type="InterPro" id="IPR050306">
    <property type="entry name" value="PfkB_Carbo_kinase"/>
</dbReference>
<dbReference type="Proteomes" id="UP000219072">
    <property type="component" value="Unassembled WGS sequence"/>
</dbReference>
<evidence type="ECO:0000259" key="7">
    <source>
        <dbReference type="Pfam" id="PF00294"/>
    </source>
</evidence>
<dbReference type="SUPFAM" id="SSF53613">
    <property type="entry name" value="Ribokinase-like"/>
    <property type="match status" value="1"/>
</dbReference>
<accession>A0A286E8S4</accession>
<dbReference type="GO" id="GO:0016301">
    <property type="term" value="F:kinase activity"/>
    <property type="evidence" value="ECO:0007669"/>
    <property type="project" value="UniProtKB-KW"/>
</dbReference>
<evidence type="ECO:0000313" key="8">
    <source>
        <dbReference type="EMBL" id="SOD67325.1"/>
    </source>
</evidence>
<keyword evidence="3" id="KW-0547">Nucleotide-binding</keyword>
<dbReference type="InterPro" id="IPR002173">
    <property type="entry name" value="Carboh/pur_kinase_PfkB_CS"/>
</dbReference>
<dbReference type="GO" id="GO:0005524">
    <property type="term" value="F:ATP binding"/>
    <property type="evidence" value="ECO:0007669"/>
    <property type="project" value="UniProtKB-KW"/>
</dbReference>
<evidence type="ECO:0000256" key="4">
    <source>
        <dbReference type="ARBA" id="ARBA00022777"/>
    </source>
</evidence>
<comment type="similarity">
    <text evidence="1">Belongs to the carbohydrate kinase PfkB family.</text>
</comment>
<gene>
    <name evidence="8" type="ORF">SAMN06297387_13014</name>
</gene>
<reference evidence="8 9" key="1">
    <citation type="submission" date="2017-09" db="EMBL/GenBank/DDBJ databases">
        <authorList>
            <person name="Ehlers B."/>
            <person name="Leendertz F.H."/>
        </authorList>
    </citation>
    <scope>NUCLEOTIDE SEQUENCE [LARGE SCALE GENOMIC DNA]</scope>
    <source>
        <strain evidence="8 9">CGMCC 4.7095</strain>
    </source>
</reference>
<evidence type="ECO:0000256" key="3">
    <source>
        <dbReference type="ARBA" id="ARBA00022741"/>
    </source>
</evidence>
<dbReference type="PANTHER" id="PTHR43085">
    <property type="entry name" value="HEXOKINASE FAMILY MEMBER"/>
    <property type="match status" value="1"/>
</dbReference>
<keyword evidence="9" id="KW-1185">Reference proteome</keyword>
<dbReference type="Gene3D" id="3.40.1190.20">
    <property type="match status" value="1"/>
</dbReference>
<dbReference type="PANTHER" id="PTHR43085:SF1">
    <property type="entry name" value="PSEUDOURIDINE KINASE-RELATED"/>
    <property type="match status" value="1"/>
</dbReference>
<feature type="region of interest" description="Disordered" evidence="6">
    <location>
        <begin position="303"/>
        <end position="332"/>
    </location>
</feature>
<protein>
    <submittedName>
        <fullName evidence="8">Fructokinase</fullName>
    </submittedName>
</protein>
<sequence>MPRPRVGPAGGSVHVTARVAVVGEALVDLLWRTGSREARAVPGGSPANVAVGLHRLERPVTLLTSWGDDPPGALVAEHLAGTGVDVVRLPTGGPARTTVALAYLARDGSAHYDFLTSWAPSALDLPEDTAVVHTGSLAVAVEPGASRVLQLAAAQRASGRLVVADLNVRPAVLPDRTAYRALAERLAGEVRVLKASDEDLAWLYPDLAVGEAAETLRALGPELVVVTRGAEGAFGLTAADRVDVPAPAVAVVDTVGAGDAFQSALLDDLAARGAVPTDPAVLAGVLARCARCAALTCAREGADPPTRALLDGDGTDTAAPDGTRGTETADRG</sequence>
<keyword evidence="4 8" id="KW-0418">Kinase</keyword>
<dbReference type="CDD" id="cd01167">
    <property type="entry name" value="bac_FRK"/>
    <property type="match status" value="1"/>
</dbReference>
<dbReference type="PROSITE" id="PS00584">
    <property type="entry name" value="PFKB_KINASES_2"/>
    <property type="match status" value="1"/>
</dbReference>
<dbReference type="InterPro" id="IPR011611">
    <property type="entry name" value="PfkB_dom"/>
</dbReference>
<evidence type="ECO:0000256" key="6">
    <source>
        <dbReference type="SAM" id="MobiDB-lite"/>
    </source>
</evidence>
<evidence type="ECO:0000313" key="9">
    <source>
        <dbReference type="Proteomes" id="UP000219072"/>
    </source>
</evidence>
<evidence type="ECO:0000256" key="1">
    <source>
        <dbReference type="ARBA" id="ARBA00010688"/>
    </source>
</evidence>
<name>A0A286E8S4_9ACTN</name>